<evidence type="ECO:0000256" key="7">
    <source>
        <dbReference type="SAM" id="MobiDB-lite"/>
    </source>
</evidence>
<keyword evidence="5" id="KW-0862">Zinc</keyword>
<dbReference type="InterPro" id="IPR001370">
    <property type="entry name" value="BIR_rpt"/>
</dbReference>
<dbReference type="SMART" id="SM00184">
    <property type="entry name" value="RING"/>
    <property type="match status" value="1"/>
</dbReference>
<dbReference type="PANTHER" id="PTHR10044">
    <property type="entry name" value="INHIBITOR OF APOPTOSIS"/>
    <property type="match status" value="1"/>
</dbReference>
<evidence type="ECO:0000256" key="3">
    <source>
        <dbReference type="ARBA" id="ARBA00022723"/>
    </source>
</evidence>
<evidence type="ECO:0000313" key="9">
    <source>
        <dbReference type="EMBL" id="KAL0275405.1"/>
    </source>
</evidence>
<evidence type="ECO:0000256" key="2">
    <source>
        <dbReference type="ARBA" id="ARBA00022703"/>
    </source>
</evidence>
<dbReference type="InterPro" id="IPR050784">
    <property type="entry name" value="IAP"/>
</dbReference>
<keyword evidence="4 6" id="KW-0863">Zinc-finger</keyword>
<dbReference type="Pfam" id="PF13920">
    <property type="entry name" value="zf-C3HC4_3"/>
    <property type="match status" value="1"/>
</dbReference>
<dbReference type="FunFam" id="1.10.1170.10:FF:000003">
    <property type="entry name" value="E3 ubiquitin-protein ligase XIAP"/>
    <property type="match status" value="1"/>
</dbReference>
<dbReference type="FunFam" id="3.30.40.10:FF:000184">
    <property type="entry name" value="Baculoviral IAP repeat containing 2"/>
    <property type="match status" value="1"/>
</dbReference>
<dbReference type="GO" id="GO:0061630">
    <property type="term" value="F:ubiquitin protein ligase activity"/>
    <property type="evidence" value="ECO:0007669"/>
    <property type="project" value="TreeGrafter"/>
</dbReference>
<evidence type="ECO:0000256" key="1">
    <source>
        <dbReference type="ARBA" id="ARBA00006672"/>
    </source>
</evidence>
<evidence type="ECO:0000256" key="6">
    <source>
        <dbReference type="PROSITE-ProRule" id="PRU00175"/>
    </source>
</evidence>
<dbReference type="PROSITE" id="PS01282">
    <property type="entry name" value="BIR_REPEAT_1"/>
    <property type="match status" value="2"/>
</dbReference>
<dbReference type="CDD" id="cd16713">
    <property type="entry name" value="RING-HC_BIRC2_3_7"/>
    <property type="match status" value="1"/>
</dbReference>
<dbReference type="Gene3D" id="1.10.1170.10">
    <property type="entry name" value="Inhibitor Of Apoptosis Protein (2mihbC-IAP-1), Chain A"/>
    <property type="match status" value="3"/>
</dbReference>
<comment type="similarity">
    <text evidence="1">Belongs to the IAP family.</text>
</comment>
<dbReference type="GO" id="GO:0048471">
    <property type="term" value="C:perinuclear region of cytoplasm"/>
    <property type="evidence" value="ECO:0007669"/>
    <property type="project" value="UniProtKB-ARBA"/>
</dbReference>
<dbReference type="GO" id="GO:0006915">
    <property type="term" value="P:apoptotic process"/>
    <property type="evidence" value="ECO:0007669"/>
    <property type="project" value="UniProtKB-KW"/>
</dbReference>
<gene>
    <name evidence="9" type="ORF">PYX00_003259</name>
</gene>
<name>A0AAW2HZ68_9NEOP</name>
<dbReference type="Gene3D" id="3.30.40.10">
    <property type="entry name" value="Zinc/RING finger domain, C3HC4 (zinc finger)"/>
    <property type="match status" value="1"/>
</dbReference>
<feature type="region of interest" description="Disordered" evidence="7">
    <location>
        <begin position="72"/>
        <end position="111"/>
    </location>
</feature>
<dbReference type="GO" id="GO:0031625">
    <property type="term" value="F:ubiquitin protein ligase binding"/>
    <property type="evidence" value="ECO:0007669"/>
    <property type="project" value="UniProtKB-ARBA"/>
</dbReference>
<accession>A0AAW2HZ68</accession>
<keyword evidence="3" id="KW-0479">Metal-binding</keyword>
<evidence type="ECO:0000256" key="5">
    <source>
        <dbReference type="ARBA" id="ARBA00022833"/>
    </source>
</evidence>
<dbReference type="EMBL" id="JARGDH010000002">
    <property type="protein sequence ID" value="KAL0275405.1"/>
    <property type="molecule type" value="Genomic_DNA"/>
</dbReference>
<dbReference type="GO" id="GO:0043066">
    <property type="term" value="P:negative regulation of apoptotic process"/>
    <property type="evidence" value="ECO:0007669"/>
    <property type="project" value="TreeGrafter"/>
</dbReference>
<dbReference type="PROSITE" id="PS50089">
    <property type="entry name" value="ZF_RING_2"/>
    <property type="match status" value="1"/>
</dbReference>
<dbReference type="GO" id="GO:0089720">
    <property type="term" value="F:caspase binding"/>
    <property type="evidence" value="ECO:0007669"/>
    <property type="project" value="UniProtKB-ARBA"/>
</dbReference>
<dbReference type="GO" id="GO:0008270">
    <property type="term" value="F:zinc ion binding"/>
    <property type="evidence" value="ECO:0007669"/>
    <property type="project" value="UniProtKB-KW"/>
</dbReference>
<dbReference type="InterPro" id="IPR001841">
    <property type="entry name" value="Znf_RING"/>
</dbReference>
<organism evidence="9">
    <name type="scientific">Menopon gallinae</name>
    <name type="common">poultry shaft louse</name>
    <dbReference type="NCBI Taxonomy" id="328185"/>
    <lineage>
        <taxon>Eukaryota</taxon>
        <taxon>Metazoa</taxon>
        <taxon>Ecdysozoa</taxon>
        <taxon>Arthropoda</taxon>
        <taxon>Hexapoda</taxon>
        <taxon>Insecta</taxon>
        <taxon>Pterygota</taxon>
        <taxon>Neoptera</taxon>
        <taxon>Paraneoptera</taxon>
        <taxon>Psocodea</taxon>
        <taxon>Troctomorpha</taxon>
        <taxon>Phthiraptera</taxon>
        <taxon>Amblycera</taxon>
        <taxon>Menoponidae</taxon>
        <taxon>Menopon</taxon>
    </lineage>
</organism>
<dbReference type="GO" id="GO:0005634">
    <property type="term" value="C:nucleus"/>
    <property type="evidence" value="ECO:0007669"/>
    <property type="project" value="TreeGrafter"/>
</dbReference>
<dbReference type="GO" id="GO:0022416">
    <property type="term" value="P:chaeta development"/>
    <property type="evidence" value="ECO:0007669"/>
    <property type="project" value="UniProtKB-ARBA"/>
</dbReference>
<comment type="caution">
    <text evidence="9">The sequence shown here is derived from an EMBL/GenBank/DDBJ whole genome shotgun (WGS) entry which is preliminary data.</text>
</comment>
<feature type="domain" description="RING-type" evidence="8">
    <location>
        <begin position="383"/>
        <end position="418"/>
    </location>
</feature>
<dbReference type="SUPFAM" id="SSF57924">
    <property type="entry name" value="Inhibitor of apoptosis (IAP) repeat"/>
    <property type="match status" value="3"/>
</dbReference>
<dbReference type="GO" id="GO:0070936">
    <property type="term" value="P:protein K48-linked ubiquitination"/>
    <property type="evidence" value="ECO:0007669"/>
    <property type="project" value="UniProtKB-ARBA"/>
</dbReference>
<dbReference type="PANTHER" id="PTHR10044:SF139">
    <property type="entry name" value="DEATH-ASSOCIATED INHIBITOR OF APOPTOSIS 2"/>
    <property type="match status" value="1"/>
</dbReference>
<evidence type="ECO:0000259" key="8">
    <source>
        <dbReference type="PROSITE" id="PS50089"/>
    </source>
</evidence>
<keyword evidence="2" id="KW-0053">Apoptosis</keyword>
<dbReference type="FunFam" id="1.10.1170.10:FF:000002">
    <property type="entry name" value="Baculoviral IAP repeat containing 7"/>
    <property type="match status" value="1"/>
</dbReference>
<dbReference type="GO" id="GO:0051726">
    <property type="term" value="P:regulation of cell cycle"/>
    <property type="evidence" value="ECO:0007669"/>
    <property type="project" value="TreeGrafter"/>
</dbReference>
<dbReference type="AlphaFoldDB" id="A0AAW2HZ68"/>
<feature type="region of interest" description="Disordered" evidence="7">
    <location>
        <begin position="344"/>
        <end position="371"/>
    </location>
</feature>
<dbReference type="GO" id="GO:0004869">
    <property type="term" value="F:cysteine-type endopeptidase inhibitor activity"/>
    <property type="evidence" value="ECO:0007669"/>
    <property type="project" value="UniProtKB-ARBA"/>
</dbReference>
<dbReference type="Pfam" id="PF00653">
    <property type="entry name" value="BIR"/>
    <property type="match status" value="3"/>
</dbReference>
<proteinExistence type="inferred from homology"/>
<protein>
    <recommendedName>
        <fullName evidence="8">RING-type domain-containing protein</fullName>
    </recommendedName>
</protein>
<dbReference type="PROSITE" id="PS50143">
    <property type="entry name" value="BIR_REPEAT_2"/>
    <property type="match status" value="3"/>
</dbReference>
<evidence type="ECO:0000256" key="4">
    <source>
        <dbReference type="ARBA" id="ARBA00022771"/>
    </source>
</evidence>
<reference evidence="9" key="1">
    <citation type="journal article" date="2024" name="Gigascience">
        <title>Chromosome-level genome of the poultry shaft louse Menopon gallinae provides insight into the host-switching and adaptive evolution of parasitic lice.</title>
        <authorList>
            <person name="Xu Y."/>
            <person name="Ma L."/>
            <person name="Liu S."/>
            <person name="Liang Y."/>
            <person name="Liu Q."/>
            <person name="He Z."/>
            <person name="Tian L."/>
            <person name="Duan Y."/>
            <person name="Cai W."/>
            <person name="Li H."/>
            <person name="Song F."/>
        </authorList>
    </citation>
    <scope>NUCLEOTIDE SEQUENCE</scope>
    <source>
        <strain evidence="9">Cailab_2023a</strain>
    </source>
</reference>
<sequence>MNLEEQRLRTFRDWPGNAAVESSRIAQAGFYFTGPGLGVTCFSCGCHISDWNYGDQVMTRHRTINPNCAFVRDPSSSGNIPMTNNRSSSMQPQSPNRRTRRDRGQPARWESQTSIYKSEAARLESFEGWPIPFIVTPEALAETGFYFLHQGDKVQCAFCKGIICHWEQGDIPEAEHRRHFPACPLLTGNAVGNIPRERLCVLDNLEELGIQRHIGPKHSKYSTTESRLRSFSNWPSDVAQRPLELAQAGFFHVPSQESDKVRCFHCDGGLRNWDPDDEPWFEHAKWFPNCPYLLLVKGQQFVDEVQRMYSSGESRPKSVGGAAAGSNKDGKISYSSLSLSVSMPSLSNPQTPDKVEPMSRTQSVSESLSLEEENRRLREARQCKICMDAEVGAVLLPCGHLVACVDCAPSLQDCPVCRQPIKATIRTFLS</sequence>
<dbReference type="GO" id="GO:0031398">
    <property type="term" value="P:positive regulation of protein ubiquitination"/>
    <property type="evidence" value="ECO:0007669"/>
    <property type="project" value="TreeGrafter"/>
</dbReference>
<dbReference type="CDD" id="cd00022">
    <property type="entry name" value="BIR"/>
    <property type="match status" value="3"/>
</dbReference>
<dbReference type="SMART" id="SM00238">
    <property type="entry name" value="BIR"/>
    <property type="match status" value="3"/>
</dbReference>
<dbReference type="GO" id="GO:0043027">
    <property type="term" value="F:cysteine-type endopeptidase inhibitor activity involved in apoptotic process"/>
    <property type="evidence" value="ECO:0007669"/>
    <property type="project" value="UniProtKB-ARBA"/>
</dbReference>
<feature type="compositionally biased region" description="Polar residues" evidence="7">
    <location>
        <begin position="74"/>
        <end position="96"/>
    </location>
</feature>
<dbReference type="InterPro" id="IPR013083">
    <property type="entry name" value="Znf_RING/FYVE/PHD"/>
</dbReference>
<dbReference type="GO" id="GO:0005829">
    <property type="term" value="C:cytosol"/>
    <property type="evidence" value="ECO:0007669"/>
    <property type="project" value="UniProtKB-ARBA"/>
</dbReference>